<dbReference type="GeneID" id="111119069"/>
<feature type="transmembrane region" description="Helical" evidence="10">
    <location>
        <begin position="64"/>
        <end position="87"/>
    </location>
</feature>
<reference evidence="13" key="1">
    <citation type="submission" date="2025-08" db="UniProtKB">
        <authorList>
            <consortium name="RefSeq"/>
        </authorList>
    </citation>
    <scope>IDENTIFICATION</scope>
    <source>
        <tissue evidence="13">Whole sample</tissue>
    </source>
</reference>
<dbReference type="SUPFAM" id="SSF81321">
    <property type="entry name" value="Family A G protein-coupled receptor-like"/>
    <property type="match status" value="1"/>
</dbReference>
<dbReference type="GO" id="GO:0007204">
    <property type="term" value="P:positive regulation of cytosolic calcium ion concentration"/>
    <property type="evidence" value="ECO:0007669"/>
    <property type="project" value="TreeGrafter"/>
</dbReference>
<sequence>MEIVRSNDTVYVNNTNLTQLESREEKPTASIAPPIVILILGTIGNGLALILLHHLSGEHKWRVFYRFVLALTINDLLGIILTAPIGIARYASNFTFTFPPSLCDYMAFVQMFTILNSAFIVLSMSLDRFYAILFPVKYSFSAKERRAHALLILGGVVSLFVSSALHMAGRHARSFYPGSWCFVDFNSESWADRGISLVYALTGLIILSFVVILNIAVIVTIFRQNVSKGNSAMRITSSKKSTQMIFLLFAVVILFAICSAPLLINMFAQPLRILKGMESFQLLGLRLSFLNGVLNPWLYILVRRETFSFLQRIVRLCCCCNPKEEKNSVQTVTL</sequence>
<keyword evidence="6 10" id="KW-0472">Membrane</keyword>
<dbReference type="AlphaFoldDB" id="A0A8B8CFL8"/>
<feature type="transmembrane region" description="Helical" evidence="10">
    <location>
        <begin position="280"/>
        <end position="302"/>
    </location>
</feature>
<evidence type="ECO:0000313" key="13">
    <source>
        <dbReference type="RefSeq" id="XP_022314588.1"/>
    </source>
</evidence>
<keyword evidence="7" id="KW-0675">Receptor</keyword>
<evidence type="ECO:0000256" key="1">
    <source>
        <dbReference type="ARBA" id="ARBA00004651"/>
    </source>
</evidence>
<keyword evidence="5" id="KW-0297">G-protein coupled receptor</keyword>
<dbReference type="KEGG" id="cvn:111119069"/>
<accession>A0A8B8CFL8</accession>
<feature type="transmembrane region" description="Helical" evidence="10">
    <location>
        <begin position="197"/>
        <end position="223"/>
    </location>
</feature>
<evidence type="ECO:0000256" key="9">
    <source>
        <dbReference type="ARBA" id="ARBA00023224"/>
    </source>
</evidence>
<organism evidence="12 13">
    <name type="scientific">Crassostrea virginica</name>
    <name type="common">Eastern oyster</name>
    <dbReference type="NCBI Taxonomy" id="6565"/>
    <lineage>
        <taxon>Eukaryota</taxon>
        <taxon>Metazoa</taxon>
        <taxon>Spiralia</taxon>
        <taxon>Lophotrochozoa</taxon>
        <taxon>Mollusca</taxon>
        <taxon>Bivalvia</taxon>
        <taxon>Autobranchia</taxon>
        <taxon>Pteriomorphia</taxon>
        <taxon>Ostreida</taxon>
        <taxon>Ostreoidea</taxon>
        <taxon>Ostreidae</taxon>
        <taxon>Crassostrea</taxon>
    </lineage>
</organism>
<feature type="transmembrane region" description="Helical" evidence="10">
    <location>
        <begin position="244"/>
        <end position="268"/>
    </location>
</feature>
<protein>
    <submittedName>
        <fullName evidence="13">Prostaglandin E2 receptor EP4 subtype-like</fullName>
    </submittedName>
</protein>
<dbReference type="PANTHER" id="PTHR11866">
    <property type="entry name" value="G-PROTEIN COUPLED RECEPTOR FAMILY 1 MEMBER"/>
    <property type="match status" value="1"/>
</dbReference>
<dbReference type="RefSeq" id="XP_022314588.1">
    <property type="nucleotide sequence ID" value="XM_022458880.1"/>
</dbReference>
<evidence type="ECO:0000256" key="2">
    <source>
        <dbReference type="ARBA" id="ARBA00022475"/>
    </source>
</evidence>
<keyword evidence="2" id="KW-1003">Cell membrane</keyword>
<dbReference type="InterPro" id="IPR017452">
    <property type="entry name" value="GPCR_Rhodpsn_7TM"/>
</dbReference>
<keyword evidence="12" id="KW-1185">Reference proteome</keyword>
<evidence type="ECO:0000256" key="10">
    <source>
        <dbReference type="SAM" id="Phobius"/>
    </source>
</evidence>
<keyword evidence="4 10" id="KW-1133">Transmembrane helix</keyword>
<feature type="transmembrane region" description="Helical" evidence="10">
    <location>
        <begin position="107"/>
        <end position="126"/>
    </location>
</feature>
<dbReference type="PRINTS" id="PR01788">
    <property type="entry name" value="PROSTANOIDR"/>
</dbReference>
<keyword evidence="3 10" id="KW-0812">Transmembrane</keyword>
<dbReference type="GO" id="GO:0005886">
    <property type="term" value="C:plasma membrane"/>
    <property type="evidence" value="ECO:0007669"/>
    <property type="project" value="UniProtKB-SubCell"/>
</dbReference>
<keyword evidence="8" id="KW-0325">Glycoprotein</keyword>
<dbReference type="InterPro" id="IPR008365">
    <property type="entry name" value="Prostanoid_rcpt"/>
</dbReference>
<feature type="transmembrane region" description="Helical" evidence="10">
    <location>
        <begin position="147"/>
        <end position="168"/>
    </location>
</feature>
<keyword evidence="9" id="KW-0807">Transducer</keyword>
<evidence type="ECO:0000256" key="7">
    <source>
        <dbReference type="ARBA" id="ARBA00023170"/>
    </source>
</evidence>
<dbReference type="InterPro" id="IPR000276">
    <property type="entry name" value="GPCR_Rhodpsn"/>
</dbReference>
<feature type="transmembrane region" description="Helical" evidence="10">
    <location>
        <begin position="31"/>
        <end position="52"/>
    </location>
</feature>
<dbReference type="GO" id="GO:0007189">
    <property type="term" value="P:adenylate cyclase-activating G protein-coupled receptor signaling pathway"/>
    <property type="evidence" value="ECO:0007669"/>
    <property type="project" value="TreeGrafter"/>
</dbReference>
<dbReference type="GO" id="GO:0004930">
    <property type="term" value="F:G protein-coupled receptor activity"/>
    <property type="evidence" value="ECO:0007669"/>
    <property type="project" value="UniProtKB-KW"/>
</dbReference>
<evidence type="ECO:0000313" key="12">
    <source>
        <dbReference type="Proteomes" id="UP000694844"/>
    </source>
</evidence>
<gene>
    <name evidence="13" type="primary">LOC111119069</name>
</gene>
<evidence type="ECO:0000256" key="8">
    <source>
        <dbReference type="ARBA" id="ARBA00023180"/>
    </source>
</evidence>
<dbReference type="Pfam" id="PF00001">
    <property type="entry name" value="7tm_1"/>
    <property type="match status" value="1"/>
</dbReference>
<dbReference type="Proteomes" id="UP000694844">
    <property type="component" value="Chromosome 2"/>
</dbReference>
<proteinExistence type="predicted"/>
<dbReference type="PRINTS" id="PR00237">
    <property type="entry name" value="GPCRRHODOPSN"/>
</dbReference>
<comment type="subcellular location">
    <subcellularLocation>
        <location evidence="1">Cell membrane</location>
        <topology evidence="1">Multi-pass membrane protein</topology>
    </subcellularLocation>
</comment>
<dbReference type="OrthoDB" id="5959154at2759"/>
<dbReference type="PANTHER" id="PTHR11866:SF16">
    <property type="entry name" value="PROSTAGLANDIN E2 RECEPTOR EP4 SUBTYPE-LIKE PROTEIN"/>
    <property type="match status" value="1"/>
</dbReference>
<evidence type="ECO:0000256" key="4">
    <source>
        <dbReference type="ARBA" id="ARBA00022989"/>
    </source>
</evidence>
<evidence type="ECO:0000259" key="11">
    <source>
        <dbReference type="PROSITE" id="PS50262"/>
    </source>
</evidence>
<name>A0A8B8CFL8_CRAVI</name>
<dbReference type="CDD" id="cd14981">
    <property type="entry name" value="7tmA_Prostanoid_R"/>
    <property type="match status" value="1"/>
</dbReference>
<dbReference type="Gene3D" id="1.20.1070.10">
    <property type="entry name" value="Rhodopsin 7-helix transmembrane proteins"/>
    <property type="match status" value="1"/>
</dbReference>
<evidence type="ECO:0000256" key="6">
    <source>
        <dbReference type="ARBA" id="ARBA00023136"/>
    </source>
</evidence>
<dbReference type="PROSITE" id="PS50262">
    <property type="entry name" value="G_PROTEIN_RECEP_F1_2"/>
    <property type="match status" value="1"/>
</dbReference>
<feature type="domain" description="G-protein coupled receptors family 1 profile" evidence="11">
    <location>
        <begin position="44"/>
        <end position="299"/>
    </location>
</feature>
<evidence type="ECO:0000256" key="5">
    <source>
        <dbReference type="ARBA" id="ARBA00023040"/>
    </source>
</evidence>
<evidence type="ECO:0000256" key="3">
    <source>
        <dbReference type="ARBA" id="ARBA00022692"/>
    </source>
</evidence>